<evidence type="ECO:0000259" key="2">
    <source>
        <dbReference type="Pfam" id="PF24899"/>
    </source>
</evidence>
<dbReference type="OrthoDB" id="5600252at2759"/>
<feature type="compositionally biased region" description="Low complexity" evidence="1">
    <location>
        <begin position="1"/>
        <end position="24"/>
    </location>
</feature>
<organism evidence="3 4">
    <name type="scientific">Carnegiea gigantea</name>
    <dbReference type="NCBI Taxonomy" id="171969"/>
    <lineage>
        <taxon>Eukaryota</taxon>
        <taxon>Viridiplantae</taxon>
        <taxon>Streptophyta</taxon>
        <taxon>Embryophyta</taxon>
        <taxon>Tracheophyta</taxon>
        <taxon>Spermatophyta</taxon>
        <taxon>Magnoliopsida</taxon>
        <taxon>eudicotyledons</taxon>
        <taxon>Gunneridae</taxon>
        <taxon>Pentapetalae</taxon>
        <taxon>Caryophyllales</taxon>
        <taxon>Cactineae</taxon>
        <taxon>Cactaceae</taxon>
        <taxon>Cactoideae</taxon>
        <taxon>Echinocereeae</taxon>
        <taxon>Carnegiea</taxon>
    </lineage>
</organism>
<protein>
    <recommendedName>
        <fullName evidence="2">ATP-dependent RNA helicase DHX29-like UBA domain-containing protein</fullName>
    </recommendedName>
</protein>
<accession>A0A9Q1JK46</accession>
<dbReference type="Proteomes" id="UP001153076">
    <property type="component" value="Unassembled WGS sequence"/>
</dbReference>
<dbReference type="InterPro" id="IPR056890">
    <property type="entry name" value="UBA_DHX29-like"/>
</dbReference>
<dbReference type="GO" id="GO:0004386">
    <property type="term" value="F:helicase activity"/>
    <property type="evidence" value="ECO:0007669"/>
    <property type="project" value="UniProtKB-KW"/>
</dbReference>
<dbReference type="Pfam" id="PF24899">
    <property type="entry name" value="UBA_DHX29"/>
    <property type="match status" value="1"/>
</dbReference>
<gene>
    <name evidence="3" type="ORF">Cgig2_014898</name>
</gene>
<feature type="domain" description="ATP-dependent RNA helicase DHX29-like UBA" evidence="2">
    <location>
        <begin position="151"/>
        <end position="185"/>
    </location>
</feature>
<sequence length="253" mass="28632">MAPKKQQQKKQQQSQKPQSSGGPKLQISAENEQRLRRLLLNKGPTASSAAAPSDESASLSKAQKAKKLKSVYEKLSCEGFSDDQIERALNALKVFSSLICRTKCLVLISVDQFDWNCGFDFCLIVVGWLVLLLSLSDNSEFDFHCHFNLSRSLRSYVQDTATFEAALDWLCLNLSRAELPMKFRDGSSLHEENWTPQVDKSARLEEEAHNFSVITRGGHDDDSVVLGEPSQADWIRQYMEKEEEFFELEYPGS</sequence>
<reference evidence="3" key="1">
    <citation type="submission" date="2022-04" db="EMBL/GenBank/DDBJ databases">
        <title>Carnegiea gigantea Genome sequencing and assembly v2.</title>
        <authorList>
            <person name="Copetti D."/>
            <person name="Sanderson M.J."/>
            <person name="Burquez A."/>
            <person name="Wojciechowski M.F."/>
        </authorList>
    </citation>
    <scope>NUCLEOTIDE SEQUENCE</scope>
    <source>
        <strain evidence="3">SGP5-SGP5p</strain>
        <tissue evidence="3">Aerial part</tissue>
    </source>
</reference>
<dbReference type="AlphaFoldDB" id="A0A9Q1JK46"/>
<name>A0A9Q1JK46_9CARY</name>
<evidence type="ECO:0000313" key="4">
    <source>
        <dbReference type="Proteomes" id="UP001153076"/>
    </source>
</evidence>
<proteinExistence type="predicted"/>
<evidence type="ECO:0000256" key="1">
    <source>
        <dbReference type="SAM" id="MobiDB-lite"/>
    </source>
</evidence>
<feature type="region of interest" description="Disordered" evidence="1">
    <location>
        <begin position="1"/>
        <end position="27"/>
    </location>
</feature>
<comment type="caution">
    <text evidence="3">The sequence shown here is derived from an EMBL/GenBank/DDBJ whole genome shotgun (WGS) entry which is preliminary data.</text>
</comment>
<keyword evidence="4" id="KW-1185">Reference proteome</keyword>
<dbReference type="EMBL" id="JAKOGI010002499">
    <property type="protein sequence ID" value="KAJ8421848.1"/>
    <property type="molecule type" value="Genomic_DNA"/>
</dbReference>
<dbReference type="GO" id="GO:0016787">
    <property type="term" value="F:hydrolase activity"/>
    <property type="evidence" value="ECO:0007669"/>
    <property type="project" value="UniProtKB-KW"/>
</dbReference>
<evidence type="ECO:0000313" key="3">
    <source>
        <dbReference type="EMBL" id="KAJ8421848.1"/>
    </source>
</evidence>